<dbReference type="RefSeq" id="XP_007330707.1">
    <property type="nucleotide sequence ID" value="XM_007330645.1"/>
</dbReference>
<protein>
    <submittedName>
        <fullName evidence="1">Uncharacterized protein</fullName>
    </submittedName>
</protein>
<feature type="non-terminal residue" evidence="1">
    <location>
        <position position="58"/>
    </location>
</feature>
<sequence>MNVDIEQMKMNQMSFLKTKLIPSHLTTTITREIDFVRNRCRGQGHLQLNINGIVYRRR</sequence>
<reference evidence="2" key="1">
    <citation type="journal article" date="2012" name="Proc. Natl. Acad. Sci. U.S.A.">
        <title>Genome sequence of the button mushroom Agaricus bisporus reveals mechanisms governing adaptation to a humic-rich ecological niche.</title>
        <authorList>
            <person name="Morin E."/>
            <person name="Kohler A."/>
            <person name="Baker A.R."/>
            <person name="Foulongne-Oriol M."/>
            <person name="Lombard V."/>
            <person name="Nagy L.G."/>
            <person name="Ohm R.A."/>
            <person name="Patyshakuliyeva A."/>
            <person name="Brun A."/>
            <person name="Aerts A.L."/>
            <person name="Bailey A.M."/>
            <person name="Billette C."/>
            <person name="Coutinho P.M."/>
            <person name="Deakin G."/>
            <person name="Doddapaneni H."/>
            <person name="Floudas D."/>
            <person name="Grimwood J."/>
            <person name="Hilden K."/>
            <person name="Kuees U."/>
            <person name="LaButti K.M."/>
            <person name="Lapidus A."/>
            <person name="Lindquist E.A."/>
            <person name="Lucas S.M."/>
            <person name="Murat C."/>
            <person name="Riley R.W."/>
            <person name="Salamov A.A."/>
            <person name="Schmutz J."/>
            <person name="Subramanian V."/>
            <person name="Woesten H.A.B."/>
            <person name="Xu J."/>
            <person name="Eastwood D.C."/>
            <person name="Foster G.D."/>
            <person name="Sonnenberg A.S."/>
            <person name="Cullen D."/>
            <person name="de Vries R.P."/>
            <person name="Lundell T."/>
            <person name="Hibbett D.S."/>
            <person name="Henrissat B."/>
            <person name="Burton K.S."/>
            <person name="Kerrigan R.W."/>
            <person name="Challen M.P."/>
            <person name="Grigoriev I.V."/>
            <person name="Martin F."/>
        </authorList>
    </citation>
    <scope>NUCLEOTIDE SEQUENCE [LARGE SCALE GENOMIC DNA]</scope>
    <source>
        <strain evidence="2">JB137-S8 / ATCC MYA-4627 / FGSC 10392</strain>
    </source>
</reference>
<dbReference type="EMBL" id="JH971391">
    <property type="protein sequence ID" value="EKM78940.1"/>
    <property type="molecule type" value="Genomic_DNA"/>
</dbReference>
<name>K5XUY3_AGABU</name>
<organism evidence="1 2">
    <name type="scientific">Agaricus bisporus var. burnettii (strain JB137-S8 / ATCC MYA-4627 / FGSC 10392)</name>
    <name type="common">White button mushroom</name>
    <dbReference type="NCBI Taxonomy" id="597362"/>
    <lineage>
        <taxon>Eukaryota</taxon>
        <taxon>Fungi</taxon>
        <taxon>Dikarya</taxon>
        <taxon>Basidiomycota</taxon>
        <taxon>Agaricomycotina</taxon>
        <taxon>Agaricomycetes</taxon>
        <taxon>Agaricomycetidae</taxon>
        <taxon>Agaricales</taxon>
        <taxon>Agaricineae</taxon>
        <taxon>Agaricaceae</taxon>
        <taxon>Agaricus</taxon>
    </lineage>
</organism>
<dbReference type="GeneID" id="18832083"/>
<dbReference type="AlphaFoldDB" id="K5XUY3"/>
<evidence type="ECO:0000313" key="2">
    <source>
        <dbReference type="Proteomes" id="UP000008493"/>
    </source>
</evidence>
<keyword evidence="2" id="KW-1185">Reference proteome</keyword>
<dbReference type="InParanoid" id="K5XUY3"/>
<evidence type="ECO:0000313" key="1">
    <source>
        <dbReference type="EMBL" id="EKM78940.1"/>
    </source>
</evidence>
<gene>
    <name evidence="1" type="ORF">AGABI1DRAFT_85798</name>
</gene>
<proteinExistence type="predicted"/>
<dbReference type="KEGG" id="abp:AGABI1DRAFT85798"/>
<dbReference type="HOGENOM" id="CLU_2984370_0_0_1"/>
<dbReference type="Proteomes" id="UP000008493">
    <property type="component" value="Unassembled WGS sequence"/>
</dbReference>
<accession>K5XUY3</accession>